<dbReference type="RefSeq" id="WP_251502099.1">
    <property type="nucleotide sequence ID" value="NZ_CAJSLV010000125.1"/>
</dbReference>
<dbReference type="EC" id="3.-.-.-" evidence="6"/>
<organism evidence="6 7">
    <name type="scientific">Actinacidiphila cocklensis</name>
    <dbReference type="NCBI Taxonomy" id="887465"/>
    <lineage>
        <taxon>Bacteria</taxon>
        <taxon>Bacillati</taxon>
        <taxon>Actinomycetota</taxon>
        <taxon>Actinomycetes</taxon>
        <taxon>Kitasatosporales</taxon>
        <taxon>Streptomycetaceae</taxon>
        <taxon>Actinacidiphila</taxon>
    </lineage>
</organism>
<sequence>MGNQLAGHARRLVPQTLVVAVLAGGAGAYVVADKTVRLTVDGRVRTVHTLAADVDGVLRQQHIAVGGHDIVAPAPGHPLHDGDTVAVRYGRPLTLTLDGRQQRVWTTGTTVAAALRQLGVRADGAFLDASRGAAIGRHGLVLSVRTQRRVTVVADGRAHIVRTHAMTVRGAVADAGLLLGPQDTVSPGAGAFPQDGLAVTVARVRTAQATRREPVPYRVVRHRDPSLPRGTTVVDVAGRAGLRELRYDVRTVDGVASATRVVRSRVTRAPVAEVRRVGTGRPARSPRPRVTSGTSRASAASPGLDWHALALCESGGRPHVVDPSGRYGGLYQFDVRTWRGLGGRGLPQNAGPAEQTVRAQRLYATRGTAPWPVCGRHLLR</sequence>
<feature type="domain" description="G5" evidence="5">
    <location>
        <begin position="201"/>
        <end position="281"/>
    </location>
</feature>
<keyword evidence="3 6" id="KW-0378">Hydrolase</keyword>
<dbReference type="PANTHER" id="PTHR39160">
    <property type="entry name" value="CELL WALL-BINDING PROTEIN YOCH"/>
    <property type="match status" value="1"/>
</dbReference>
<comment type="similarity">
    <text evidence="1">Belongs to the transglycosylase family. Rpf subfamily.</text>
</comment>
<dbReference type="Pfam" id="PF07501">
    <property type="entry name" value="G5"/>
    <property type="match status" value="1"/>
</dbReference>
<dbReference type="CDD" id="cd13925">
    <property type="entry name" value="RPF"/>
    <property type="match status" value="1"/>
</dbReference>
<evidence type="ECO:0000256" key="2">
    <source>
        <dbReference type="ARBA" id="ARBA00022729"/>
    </source>
</evidence>
<dbReference type="PANTHER" id="PTHR39160:SF4">
    <property type="entry name" value="RESUSCITATION-PROMOTING FACTOR RPFB"/>
    <property type="match status" value="1"/>
</dbReference>
<dbReference type="SUPFAM" id="SSF53955">
    <property type="entry name" value="Lysozyme-like"/>
    <property type="match status" value="1"/>
</dbReference>
<dbReference type="InterPro" id="IPR007137">
    <property type="entry name" value="DUF348"/>
</dbReference>
<evidence type="ECO:0000256" key="1">
    <source>
        <dbReference type="ARBA" id="ARBA00010830"/>
    </source>
</evidence>
<feature type="region of interest" description="Disordered" evidence="4">
    <location>
        <begin position="276"/>
        <end position="300"/>
    </location>
</feature>
<comment type="caution">
    <text evidence="6">The sequence shown here is derived from an EMBL/GenBank/DDBJ whole genome shotgun (WGS) entry which is preliminary data.</text>
</comment>
<evidence type="ECO:0000256" key="4">
    <source>
        <dbReference type="SAM" id="MobiDB-lite"/>
    </source>
</evidence>
<dbReference type="InterPro" id="IPR011098">
    <property type="entry name" value="G5_dom"/>
</dbReference>
<dbReference type="Proteomes" id="UP001152519">
    <property type="component" value="Unassembled WGS sequence"/>
</dbReference>
<proteinExistence type="inferred from homology"/>
<dbReference type="Pfam" id="PF03990">
    <property type="entry name" value="DUF348"/>
    <property type="match status" value="3"/>
</dbReference>
<dbReference type="Pfam" id="PF06737">
    <property type="entry name" value="Transglycosylas"/>
    <property type="match status" value="1"/>
</dbReference>
<evidence type="ECO:0000313" key="7">
    <source>
        <dbReference type="Proteomes" id="UP001152519"/>
    </source>
</evidence>
<gene>
    <name evidence="6" type="ORF">SCOCK_90115</name>
</gene>
<name>A0A9W4GWV7_9ACTN</name>
<evidence type="ECO:0000259" key="5">
    <source>
        <dbReference type="PROSITE" id="PS51109"/>
    </source>
</evidence>
<keyword evidence="2" id="KW-0732">Signal</keyword>
<dbReference type="InterPro" id="IPR010618">
    <property type="entry name" value="RPF"/>
</dbReference>
<evidence type="ECO:0000313" key="6">
    <source>
        <dbReference type="EMBL" id="CAG6399358.1"/>
    </source>
</evidence>
<accession>A0A9W4GWV7</accession>
<dbReference type="SMART" id="SM01208">
    <property type="entry name" value="G5"/>
    <property type="match status" value="1"/>
</dbReference>
<protein>
    <submittedName>
        <fullName evidence="6">Resuscitation-promoting factor RpfB</fullName>
        <ecNumber evidence="6">3.-.-.-</ecNumber>
    </submittedName>
</protein>
<keyword evidence="7" id="KW-1185">Reference proteome</keyword>
<evidence type="ECO:0000256" key="3">
    <source>
        <dbReference type="ARBA" id="ARBA00022801"/>
    </source>
</evidence>
<dbReference type="GO" id="GO:0016787">
    <property type="term" value="F:hydrolase activity"/>
    <property type="evidence" value="ECO:0007669"/>
    <property type="project" value="UniProtKB-KW"/>
</dbReference>
<dbReference type="Gene3D" id="2.20.230.10">
    <property type="entry name" value="Resuscitation-promoting factor rpfb"/>
    <property type="match status" value="1"/>
</dbReference>
<dbReference type="EMBL" id="CAJSLV010000125">
    <property type="protein sequence ID" value="CAG6399358.1"/>
    <property type="molecule type" value="Genomic_DNA"/>
</dbReference>
<reference evidence="6" key="1">
    <citation type="submission" date="2021-05" db="EMBL/GenBank/DDBJ databases">
        <authorList>
            <person name="Arsene-Ploetze F."/>
        </authorList>
    </citation>
    <scope>NUCLEOTIDE SEQUENCE</scope>
    <source>
        <strain evidence="6">DSM 42138</strain>
    </source>
</reference>
<dbReference type="InterPro" id="IPR051933">
    <property type="entry name" value="Resuscitation_pf_RpfB"/>
</dbReference>
<dbReference type="InterPro" id="IPR023346">
    <property type="entry name" value="Lysozyme-like_dom_sf"/>
</dbReference>
<dbReference type="AlphaFoldDB" id="A0A9W4GWV7"/>
<dbReference type="PROSITE" id="PS51109">
    <property type="entry name" value="G5"/>
    <property type="match status" value="1"/>
</dbReference>
<dbReference type="Gene3D" id="1.10.530.10">
    <property type="match status" value="1"/>
</dbReference>